<keyword evidence="7" id="KW-1185">Reference proteome</keyword>
<dbReference type="GO" id="GO:0005829">
    <property type="term" value="C:cytosol"/>
    <property type="evidence" value="ECO:0007669"/>
    <property type="project" value="UniProtKB-SubCell"/>
</dbReference>
<proteinExistence type="inferred from homology"/>
<reference evidence="6" key="1">
    <citation type="submission" date="2023-10" db="EMBL/GenBank/DDBJ databases">
        <title>Chromosome-level genome of the transformable northern wattle, Acacia crassicarpa.</title>
        <authorList>
            <person name="Massaro I."/>
            <person name="Sinha N.R."/>
            <person name="Poethig S."/>
            <person name="Leichty A.R."/>
        </authorList>
    </citation>
    <scope>NUCLEOTIDE SEQUENCE</scope>
    <source>
        <strain evidence="6">Acra3RX</strain>
        <tissue evidence="6">Leaf</tissue>
    </source>
</reference>
<dbReference type="InterPro" id="IPR058268">
    <property type="entry name" value="DUF7962"/>
</dbReference>
<protein>
    <recommendedName>
        <fullName evidence="3">Glutathione S-transferase</fullName>
        <ecNumber evidence="3">2.5.1.18</ecNumber>
    </recommendedName>
</protein>
<dbReference type="Pfam" id="PF02798">
    <property type="entry name" value="GST_N"/>
    <property type="match status" value="1"/>
</dbReference>
<evidence type="ECO:0000259" key="4">
    <source>
        <dbReference type="PROSITE" id="PS50404"/>
    </source>
</evidence>
<comment type="function">
    <text evidence="3">Is involved in the conjugation of reduced glutathione to a wide number of exogenous and endogenous hydrophobic electrophiles.</text>
</comment>
<dbReference type="InterPro" id="IPR040079">
    <property type="entry name" value="Glutathione_S-Trfase"/>
</dbReference>
<dbReference type="InterPro" id="IPR045073">
    <property type="entry name" value="Omega/Tau-like"/>
</dbReference>
<dbReference type="InterPro" id="IPR045074">
    <property type="entry name" value="GST_C_Tau"/>
</dbReference>
<feature type="domain" description="GST C-terminal" evidence="5">
    <location>
        <begin position="86"/>
        <end position="216"/>
    </location>
</feature>
<dbReference type="SFLD" id="SFLDG00358">
    <property type="entry name" value="Main_(cytGST)"/>
    <property type="match status" value="1"/>
</dbReference>
<evidence type="ECO:0000256" key="3">
    <source>
        <dbReference type="RuleBase" id="RU369102"/>
    </source>
</evidence>
<dbReference type="SFLD" id="SFLDG01152">
    <property type="entry name" value="Main.3:_Omega-_and_Tau-like"/>
    <property type="match status" value="1"/>
</dbReference>
<accession>A0AAE1JDT2</accession>
<evidence type="ECO:0000313" key="7">
    <source>
        <dbReference type="Proteomes" id="UP001293593"/>
    </source>
</evidence>
<dbReference type="EC" id="2.5.1.18" evidence="3"/>
<evidence type="ECO:0000313" key="6">
    <source>
        <dbReference type="EMBL" id="KAK4266264.1"/>
    </source>
</evidence>
<dbReference type="SUPFAM" id="SSF47616">
    <property type="entry name" value="GST C-terminal domain-like"/>
    <property type="match status" value="1"/>
</dbReference>
<evidence type="ECO:0000259" key="5">
    <source>
        <dbReference type="PROSITE" id="PS50405"/>
    </source>
</evidence>
<sequence>MDEVKLLGCWVSPYVHRVIWALKLKEVKYEYIEEDLLNKSELLLKSNPVHKKVPVLLHGDKAILESSVILEYIEQVWPQNPLFPKDVHERALSRFWIKFASDKGMINSFFMSSEENKEENKREMVQVLKIVEEQALKDKKFFGGDNIGVLDIIYGSWIPHWFEAMEEMVGVKVVEPDTLPRLHAWVQRFKQIPVINHNLPPYQDMLVYMKHFRQNLISQPPNVSA</sequence>
<dbReference type="PANTHER" id="PTHR11260">
    <property type="entry name" value="GLUTATHIONE S-TRANSFERASE, GST, SUPERFAMILY, GST DOMAIN CONTAINING"/>
    <property type="match status" value="1"/>
</dbReference>
<evidence type="ECO:0000256" key="2">
    <source>
        <dbReference type="ARBA" id="ARBA00047960"/>
    </source>
</evidence>
<dbReference type="Pfam" id="PF25907">
    <property type="entry name" value="DUF7962"/>
    <property type="match status" value="1"/>
</dbReference>
<comment type="similarity">
    <text evidence="3">Belongs to the GST superfamily.</text>
</comment>
<dbReference type="GO" id="GO:0004364">
    <property type="term" value="F:glutathione transferase activity"/>
    <property type="evidence" value="ECO:0007669"/>
    <property type="project" value="UniProtKB-UniRule"/>
</dbReference>
<dbReference type="FunFam" id="3.40.30.10:FF:000014">
    <property type="entry name" value="Tau class glutathione S-transferase"/>
    <property type="match status" value="1"/>
</dbReference>
<dbReference type="GO" id="GO:0006749">
    <property type="term" value="P:glutathione metabolic process"/>
    <property type="evidence" value="ECO:0007669"/>
    <property type="project" value="InterPro"/>
</dbReference>
<dbReference type="SUPFAM" id="SSF52833">
    <property type="entry name" value="Thioredoxin-like"/>
    <property type="match status" value="1"/>
</dbReference>
<comment type="caution">
    <text evidence="6">The sequence shown here is derived from an EMBL/GenBank/DDBJ whole genome shotgun (WGS) entry which is preliminary data.</text>
</comment>
<dbReference type="PANTHER" id="PTHR11260:SF775">
    <property type="entry name" value="GLUTATHIONE S-TRANSFERASE U10"/>
    <property type="match status" value="1"/>
</dbReference>
<dbReference type="Gene3D" id="1.20.1050.10">
    <property type="match status" value="1"/>
</dbReference>
<dbReference type="CDD" id="cd03185">
    <property type="entry name" value="GST_C_Tau"/>
    <property type="match status" value="1"/>
</dbReference>
<comment type="subcellular location">
    <subcellularLocation>
        <location evidence="3">Cytoplasm</location>
        <location evidence="3">Cytosol</location>
    </subcellularLocation>
</comment>
<gene>
    <name evidence="6" type="ORF">QN277_027214</name>
</gene>
<dbReference type="InterPro" id="IPR036282">
    <property type="entry name" value="Glutathione-S-Trfase_C_sf"/>
</dbReference>
<dbReference type="Gene3D" id="3.40.30.10">
    <property type="entry name" value="Glutaredoxin"/>
    <property type="match status" value="1"/>
</dbReference>
<dbReference type="InterPro" id="IPR004045">
    <property type="entry name" value="Glutathione_S-Trfase_N"/>
</dbReference>
<dbReference type="FunFam" id="1.20.1050.10:FF:000012">
    <property type="entry name" value="Tau class glutathione S-transferase"/>
    <property type="match status" value="1"/>
</dbReference>
<keyword evidence="1 3" id="KW-0808">Transferase</keyword>
<dbReference type="PROSITE" id="PS50405">
    <property type="entry name" value="GST_CTER"/>
    <property type="match status" value="1"/>
</dbReference>
<dbReference type="InterPro" id="IPR036249">
    <property type="entry name" value="Thioredoxin-like_sf"/>
</dbReference>
<dbReference type="SFLD" id="SFLDS00019">
    <property type="entry name" value="Glutathione_Transferase_(cytos"/>
    <property type="match status" value="1"/>
</dbReference>
<dbReference type="EMBL" id="JAWXYG010000008">
    <property type="protein sequence ID" value="KAK4266264.1"/>
    <property type="molecule type" value="Genomic_DNA"/>
</dbReference>
<organism evidence="6 7">
    <name type="scientific">Acacia crassicarpa</name>
    <name type="common">northern wattle</name>
    <dbReference type="NCBI Taxonomy" id="499986"/>
    <lineage>
        <taxon>Eukaryota</taxon>
        <taxon>Viridiplantae</taxon>
        <taxon>Streptophyta</taxon>
        <taxon>Embryophyta</taxon>
        <taxon>Tracheophyta</taxon>
        <taxon>Spermatophyta</taxon>
        <taxon>Magnoliopsida</taxon>
        <taxon>eudicotyledons</taxon>
        <taxon>Gunneridae</taxon>
        <taxon>Pentapetalae</taxon>
        <taxon>rosids</taxon>
        <taxon>fabids</taxon>
        <taxon>Fabales</taxon>
        <taxon>Fabaceae</taxon>
        <taxon>Caesalpinioideae</taxon>
        <taxon>mimosoid clade</taxon>
        <taxon>Acacieae</taxon>
        <taxon>Acacia</taxon>
    </lineage>
</organism>
<name>A0AAE1JDT2_9FABA</name>
<comment type="catalytic activity">
    <reaction evidence="2 3">
        <text>RX + glutathione = an S-substituted glutathione + a halide anion + H(+)</text>
        <dbReference type="Rhea" id="RHEA:16437"/>
        <dbReference type="ChEBI" id="CHEBI:15378"/>
        <dbReference type="ChEBI" id="CHEBI:16042"/>
        <dbReference type="ChEBI" id="CHEBI:17792"/>
        <dbReference type="ChEBI" id="CHEBI:57925"/>
        <dbReference type="ChEBI" id="CHEBI:90779"/>
        <dbReference type="EC" id="2.5.1.18"/>
    </reaction>
</comment>
<dbReference type="AlphaFoldDB" id="A0AAE1JDT2"/>
<keyword evidence="3" id="KW-0963">Cytoplasm</keyword>
<dbReference type="InterPro" id="IPR010987">
    <property type="entry name" value="Glutathione-S-Trfase_C-like"/>
</dbReference>
<dbReference type="PROSITE" id="PS50404">
    <property type="entry name" value="GST_NTER"/>
    <property type="match status" value="1"/>
</dbReference>
<dbReference type="Proteomes" id="UP001293593">
    <property type="component" value="Unassembled WGS sequence"/>
</dbReference>
<feature type="domain" description="GST N-terminal" evidence="4">
    <location>
        <begin position="2"/>
        <end position="81"/>
    </location>
</feature>
<evidence type="ECO:0000256" key="1">
    <source>
        <dbReference type="ARBA" id="ARBA00022679"/>
    </source>
</evidence>
<dbReference type="CDD" id="cd03058">
    <property type="entry name" value="GST_N_Tau"/>
    <property type="match status" value="1"/>
</dbReference>